<dbReference type="EMBL" id="CAFAAM010000149">
    <property type="protein sequence ID" value="CAB4810183.1"/>
    <property type="molecule type" value="Genomic_DNA"/>
</dbReference>
<organism evidence="1">
    <name type="scientific">freshwater metagenome</name>
    <dbReference type="NCBI Taxonomy" id="449393"/>
    <lineage>
        <taxon>unclassified sequences</taxon>
        <taxon>metagenomes</taxon>
        <taxon>ecological metagenomes</taxon>
    </lineage>
</organism>
<reference evidence="1" key="1">
    <citation type="submission" date="2020-05" db="EMBL/GenBank/DDBJ databases">
        <authorList>
            <person name="Chiriac C."/>
            <person name="Salcher M."/>
            <person name="Ghai R."/>
            <person name="Kavagutti S V."/>
        </authorList>
    </citation>
    <scope>NUCLEOTIDE SEQUENCE</scope>
</reference>
<proteinExistence type="predicted"/>
<accession>A0A6J6YPL5</accession>
<evidence type="ECO:0000313" key="1">
    <source>
        <dbReference type="EMBL" id="CAB4810183.1"/>
    </source>
</evidence>
<gene>
    <name evidence="1" type="ORF">UFOPK3010_01103</name>
</gene>
<protein>
    <submittedName>
        <fullName evidence="1">Unannotated protein</fullName>
    </submittedName>
</protein>
<sequence length="98" mass="9887">MASSFDVNGTLVNSDFVPAGATAVFANVTIVDTVGAGYLAINPGGTTTVAASTINWSASGQILANGISLTLNSTRQITVVNGSGGATQFIIDITGYWM</sequence>
<dbReference type="AlphaFoldDB" id="A0A6J6YPL5"/>
<name>A0A6J6YPL5_9ZZZZ</name>